<proteinExistence type="predicted"/>
<organism evidence="2 3">
    <name type="scientific">Glycomyces endophyticus</name>
    <dbReference type="NCBI Taxonomy" id="480996"/>
    <lineage>
        <taxon>Bacteria</taxon>
        <taxon>Bacillati</taxon>
        <taxon>Actinomycetota</taxon>
        <taxon>Actinomycetes</taxon>
        <taxon>Glycomycetales</taxon>
        <taxon>Glycomycetaceae</taxon>
        <taxon>Glycomyces</taxon>
    </lineage>
</organism>
<keyword evidence="3" id="KW-1185">Reference proteome</keyword>
<gene>
    <name evidence="2" type="ORF">GCM10009830_24610</name>
</gene>
<reference evidence="3" key="1">
    <citation type="journal article" date="2019" name="Int. J. Syst. Evol. Microbiol.">
        <title>The Global Catalogue of Microorganisms (GCM) 10K type strain sequencing project: providing services to taxonomists for standard genome sequencing and annotation.</title>
        <authorList>
            <consortium name="The Broad Institute Genomics Platform"/>
            <consortium name="The Broad Institute Genome Sequencing Center for Infectious Disease"/>
            <person name="Wu L."/>
            <person name="Ma J."/>
        </authorList>
    </citation>
    <scope>NUCLEOTIDE SEQUENCE [LARGE SCALE GENOMIC DNA]</scope>
    <source>
        <strain evidence="3">JCM 16001</strain>
    </source>
</reference>
<sequence length="98" mass="10823">MPRLVAYSNTLTQVVALHEALERRLSVPIAQVASSPSSTEEPHRPRSLHQRLTPSEIDALVTAYRAGVRQPVLAEQYGIGLTSVKKLIRQARQATLAR</sequence>
<accession>A0ABP4SVZ1</accession>
<comment type="caution">
    <text evidence="2">The sequence shown here is derived from an EMBL/GenBank/DDBJ whole genome shotgun (WGS) entry which is preliminary data.</text>
</comment>
<feature type="region of interest" description="Disordered" evidence="1">
    <location>
        <begin position="31"/>
        <end position="50"/>
    </location>
</feature>
<evidence type="ECO:0008006" key="4">
    <source>
        <dbReference type="Google" id="ProtNLM"/>
    </source>
</evidence>
<evidence type="ECO:0000256" key="1">
    <source>
        <dbReference type="SAM" id="MobiDB-lite"/>
    </source>
</evidence>
<evidence type="ECO:0000313" key="2">
    <source>
        <dbReference type="EMBL" id="GAA1676904.1"/>
    </source>
</evidence>
<evidence type="ECO:0000313" key="3">
    <source>
        <dbReference type="Proteomes" id="UP001499851"/>
    </source>
</evidence>
<protein>
    <recommendedName>
        <fullName evidence="4">Resolvase HTH domain-containing protein</fullName>
    </recommendedName>
</protein>
<name>A0ABP4SVZ1_9ACTN</name>
<dbReference type="EMBL" id="BAAAQF010000007">
    <property type="protein sequence ID" value="GAA1676904.1"/>
    <property type="molecule type" value="Genomic_DNA"/>
</dbReference>
<dbReference type="Proteomes" id="UP001499851">
    <property type="component" value="Unassembled WGS sequence"/>
</dbReference>